<feature type="non-terminal residue" evidence="1">
    <location>
        <position position="1"/>
    </location>
</feature>
<organism evidence="1 2">
    <name type="scientific">Sphagnurus paluster</name>
    <dbReference type="NCBI Taxonomy" id="117069"/>
    <lineage>
        <taxon>Eukaryota</taxon>
        <taxon>Fungi</taxon>
        <taxon>Dikarya</taxon>
        <taxon>Basidiomycota</taxon>
        <taxon>Agaricomycotina</taxon>
        <taxon>Agaricomycetes</taxon>
        <taxon>Agaricomycetidae</taxon>
        <taxon>Agaricales</taxon>
        <taxon>Tricholomatineae</taxon>
        <taxon>Lyophyllaceae</taxon>
        <taxon>Sphagnurus</taxon>
    </lineage>
</organism>
<dbReference type="EMBL" id="JABCKI010000934">
    <property type="protein sequence ID" value="KAG5649501.1"/>
    <property type="molecule type" value="Genomic_DNA"/>
</dbReference>
<comment type="caution">
    <text evidence="1">The sequence shown here is derived from an EMBL/GenBank/DDBJ whole genome shotgun (WGS) entry which is preliminary data.</text>
</comment>
<evidence type="ECO:0000313" key="2">
    <source>
        <dbReference type="Proteomes" id="UP000717328"/>
    </source>
</evidence>
<evidence type="ECO:0000313" key="1">
    <source>
        <dbReference type="EMBL" id="KAG5649501.1"/>
    </source>
</evidence>
<accession>A0A9P7KJC5</accession>
<keyword evidence="2" id="KW-1185">Reference proteome</keyword>
<name>A0A9P7KJC5_9AGAR</name>
<protein>
    <submittedName>
        <fullName evidence="1">Uncharacterized protein</fullName>
    </submittedName>
</protein>
<dbReference type="AlphaFoldDB" id="A0A9P7KJC5"/>
<gene>
    <name evidence="1" type="ORF">H0H81_003424</name>
</gene>
<reference evidence="1" key="1">
    <citation type="submission" date="2021-02" db="EMBL/GenBank/DDBJ databases">
        <authorList>
            <person name="Nieuwenhuis M."/>
            <person name="Van De Peppel L.J.J."/>
        </authorList>
    </citation>
    <scope>NUCLEOTIDE SEQUENCE</scope>
    <source>
        <strain evidence="1">D49</strain>
    </source>
</reference>
<proteinExistence type="predicted"/>
<sequence length="96" mass="10068">SPISMGKNKAEGNPPLRNLAASLPSSVSPIASKSPISTPTSPSNIIPTVFIRPHHIPLYNHIGILSAWCTTSGWPVLVMCALKAYAAQSVHPADSV</sequence>
<reference evidence="1" key="2">
    <citation type="submission" date="2021-10" db="EMBL/GenBank/DDBJ databases">
        <title>Phylogenomics reveals ancestral predisposition of the termite-cultivated fungus Termitomyces towards a domesticated lifestyle.</title>
        <authorList>
            <person name="Auxier B."/>
            <person name="Grum-Grzhimaylo A."/>
            <person name="Cardenas M.E."/>
            <person name="Lodge J.D."/>
            <person name="Laessoe T."/>
            <person name="Pedersen O."/>
            <person name="Smith M.E."/>
            <person name="Kuyper T.W."/>
            <person name="Franco-Molano E.A."/>
            <person name="Baroni T.J."/>
            <person name="Aanen D.K."/>
        </authorList>
    </citation>
    <scope>NUCLEOTIDE SEQUENCE</scope>
    <source>
        <strain evidence="1">D49</strain>
    </source>
</reference>
<dbReference type="Proteomes" id="UP000717328">
    <property type="component" value="Unassembled WGS sequence"/>
</dbReference>